<dbReference type="EMBL" id="PZOJ01000002">
    <property type="protein sequence ID" value="TMX78524.1"/>
    <property type="molecule type" value="Genomic_DNA"/>
</dbReference>
<name>A0ACD3T672_PHODM</name>
<organism evidence="1 2">
    <name type="scientific">Photobacterium damselae</name>
    <dbReference type="NCBI Taxonomy" id="38293"/>
    <lineage>
        <taxon>Bacteria</taxon>
        <taxon>Pseudomonadati</taxon>
        <taxon>Pseudomonadota</taxon>
        <taxon>Gammaproteobacteria</taxon>
        <taxon>Vibrionales</taxon>
        <taxon>Vibrionaceae</taxon>
        <taxon>Photobacterium</taxon>
    </lineage>
</organism>
<sequence>MNTIESDYIFNSPLETGIRALCILSIDDSLKFDLQQLVALDHLIVHTGDFENGPESLHPNTQSRAGELIIRRNLIERGLMLMEYKGLVSKLSLPNGFFYTSTDLAHVFIDSMTNNYIKNLINRSEWAIKQLRNKENDVFKIVFKRAINNWSNEFEILDTKKYKNDRN</sequence>
<accession>A0ACD3T672</accession>
<protein>
    <submittedName>
        <fullName evidence="1">Threonine transporter</fullName>
    </submittedName>
</protein>
<gene>
    <name evidence="1" type="ORF">DA092_01650</name>
</gene>
<keyword evidence="2" id="KW-1185">Reference proteome</keyword>
<evidence type="ECO:0000313" key="1">
    <source>
        <dbReference type="EMBL" id="TMX78524.1"/>
    </source>
</evidence>
<dbReference type="Proteomes" id="UP000718715">
    <property type="component" value="Unassembled WGS sequence"/>
</dbReference>
<evidence type="ECO:0000313" key="2">
    <source>
        <dbReference type="Proteomes" id="UP000718715"/>
    </source>
</evidence>
<comment type="caution">
    <text evidence="1">The sequence shown here is derived from an EMBL/GenBank/DDBJ whole genome shotgun (WGS) entry which is preliminary data.</text>
</comment>
<reference evidence="1" key="1">
    <citation type="submission" date="2018-03" db="EMBL/GenBank/DDBJ databases">
        <title>Genomic characterization of a polymicrobial infection associated with a disease outbreak in Pacific white shrimp (Litopenaeus vannamei).</title>
        <authorList>
            <person name="Turner J.W."/>
            <person name="Bachand P.T."/>
            <person name="Tallman J."/>
            <person name="Elledge N.C."/>
            <person name="Pinnell L.J."/>
            <person name="Laughlin R.C."/>
            <person name="Zimba P.V."/>
        </authorList>
    </citation>
    <scope>NUCLEOTIDE SEQUENCE</scope>
    <source>
        <strain evidence="1">Hep-2b-22</strain>
    </source>
</reference>
<proteinExistence type="predicted"/>